<name>A0A9Q3I1K0_9BASI</name>
<accession>A0A9Q3I1K0</accession>
<proteinExistence type="predicted"/>
<evidence type="ECO:0000313" key="2">
    <source>
        <dbReference type="EMBL" id="MBW0522729.1"/>
    </source>
</evidence>
<evidence type="ECO:0000256" key="1">
    <source>
        <dbReference type="SAM" id="SignalP"/>
    </source>
</evidence>
<keyword evidence="1" id="KW-0732">Signal</keyword>
<gene>
    <name evidence="2" type="ORF">O181_062444</name>
</gene>
<dbReference type="AlphaFoldDB" id="A0A9Q3I1K0"/>
<sequence length="177" mass="19914">MLAIILLLIIIHSIDPTILIETSSTNQVNSINHISNQSNPINQSNRSLSTTNYLCRPIGPCLPCTSQELTSPVCEVYHNKRLVNCLDQSSSTILQRSEDIIKASDQNKLDNGLSKVEFQTWEACERVISQERKDYFEFIICNAFIATVSLVTYGFRTKYLVVKQYSNLAARIGILPS</sequence>
<protein>
    <submittedName>
        <fullName evidence="2">Uncharacterized protein</fullName>
    </submittedName>
</protein>
<feature type="signal peptide" evidence="1">
    <location>
        <begin position="1"/>
        <end position="16"/>
    </location>
</feature>
<keyword evidence="3" id="KW-1185">Reference proteome</keyword>
<evidence type="ECO:0000313" key="3">
    <source>
        <dbReference type="Proteomes" id="UP000765509"/>
    </source>
</evidence>
<dbReference type="OrthoDB" id="2525787at2759"/>
<dbReference type="EMBL" id="AVOT02029768">
    <property type="protein sequence ID" value="MBW0522729.1"/>
    <property type="molecule type" value="Genomic_DNA"/>
</dbReference>
<organism evidence="2 3">
    <name type="scientific">Austropuccinia psidii MF-1</name>
    <dbReference type="NCBI Taxonomy" id="1389203"/>
    <lineage>
        <taxon>Eukaryota</taxon>
        <taxon>Fungi</taxon>
        <taxon>Dikarya</taxon>
        <taxon>Basidiomycota</taxon>
        <taxon>Pucciniomycotina</taxon>
        <taxon>Pucciniomycetes</taxon>
        <taxon>Pucciniales</taxon>
        <taxon>Sphaerophragmiaceae</taxon>
        <taxon>Austropuccinia</taxon>
    </lineage>
</organism>
<dbReference type="Proteomes" id="UP000765509">
    <property type="component" value="Unassembled WGS sequence"/>
</dbReference>
<reference evidence="2" key="1">
    <citation type="submission" date="2021-03" db="EMBL/GenBank/DDBJ databases">
        <title>Draft genome sequence of rust myrtle Austropuccinia psidii MF-1, a brazilian biotype.</title>
        <authorList>
            <person name="Quecine M.C."/>
            <person name="Pachon D.M.R."/>
            <person name="Bonatelli M.L."/>
            <person name="Correr F.H."/>
            <person name="Franceschini L.M."/>
            <person name="Leite T.F."/>
            <person name="Margarido G.R.A."/>
            <person name="Almeida C.A."/>
            <person name="Ferrarezi J.A."/>
            <person name="Labate C.A."/>
        </authorList>
    </citation>
    <scope>NUCLEOTIDE SEQUENCE</scope>
    <source>
        <strain evidence="2">MF-1</strain>
    </source>
</reference>
<feature type="chain" id="PRO_5040246743" evidence="1">
    <location>
        <begin position="17"/>
        <end position="177"/>
    </location>
</feature>
<comment type="caution">
    <text evidence="2">The sequence shown here is derived from an EMBL/GenBank/DDBJ whole genome shotgun (WGS) entry which is preliminary data.</text>
</comment>